<dbReference type="InterPro" id="IPR001547">
    <property type="entry name" value="Glyco_hydro_5"/>
</dbReference>
<keyword evidence="2 4" id="KW-0378">Hydrolase</keyword>
<accession>A0A812U521</accession>
<evidence type="ECO:0000259" key="5">
    <source>
        <dbReference type="Pfam" id="PF00150"/>
    </source>
</evidence>
<evidence type="ECO:0000313" key="7">
    <source>
        <dbReference type="EMBL" id="CAE7552874.1"/>
    </source>
</evidence>
<dbReference type="Pfam" id="PF00150">
    <property type="entry name" value="Cellulase"/>
    <property type="match status" value="1"/>
</dbReference>
<dbReference type="Proteomes" id="UP000604046">
    <property type="component" value="Unassembled WGS sequence"/>
</dbReference>
<dbReference type="EMBL" id="CAJNDS010002635">
    <property type="protein sequence ID" value="CAE7552874.1"/>
    <property type="molecule type" value="Genomic_DNA"/>
</dbReference>
<evidence type="ECO:0000256" key="3">
    <source>
        <dbReference type="ARBA" id="ARBA00023295"/>
    </source>
</evidence>
<dbReference type="PANTHER" id="PTHR31308">
    <property type="match status" value="1"/>
</dbReference>
<evidence type="ECO:0008006" key="9">
    <source>
        <dbReference type="Google" id="ProtNLM"/>
    </source>
</evidence>
<feature type="domain" description="Glycoside hydrolase family 5" evidence="5">
    <location>
        <begin position="2"/>
        <end position="348"/>
    </location>
</feature>
<dbReference type="PANTHER" id="PTHR31308:SF3">
    <property type="entry name" value="ENDOGLYCOCERAMIDASE"/>
    <property type="match status" value="1"/>
</dbReference>
<dbReference type="GO" id="GO:1901136">
    <property type="term" value="P:carbohydrate derivative catabolic process"/>
    <property type="evidence" value="ECO:0007669"/>
    <property type="project" value="UniProtKB-ARBA"/>
</dbReference>
<evidence type="ECO:0000313" key="8">
    <source>
        <dbReference type="Proteomes" id="UP000604046"/>
    </source>
</evidence>
<dbReference type="Gene3D" id="2.60.40.1180">
    <property type="entry name" value="Golgi alpha-mannosidase II"/>
    <property type="match status" value="1"/>
</dbReference>
<reference evidence="7" key="1">
    <citation type="submission" date="2021-02" db="EMBL/GenBank/DDBJ databases">
        <authorList>
            <person name="Dougan E. K."/>
            <person name="Rhodes N."/>
            <person name="Thang M."/>
            <person name="Chan C."/>
        </authorList>
    </citation>
    <scope>NUCLEOTIDE SEQUENCE</scope>
</reference>
<comment type="caution">
    <text evidence="7">The sequence shown here is derived from an EMBL/GenBank/DDBJ whole genome shotgun (WGS) entry which is preliminary data.</text>
</comment>
<dbReference type="PROSITE" id="PS00659">
    <property type="entry name" value="GLYCOSYL_HYDROL_F5"/>
    <property type="match status" value="1"/>
</dbReference>
<feature type="domain" description="Glycoside hydrolase family 5 C-terminal" evidence="6">
    <location>
        <begin position="378"/>
        <end position="448"/>
    </location>
</feature>
<dbReference type="Pfam" id="PF18564">
    <property type="entry name" value="Glyco_hydro_5_C"/>
    <property type="match status" value="1"/>
</dbReference>
<dbReference type="GO" id="GO:0004553">
    <property type="term" value="F:hydrolase activity, hydrolyzing O-glycosyl compounds"/>
    <property type="evidence" value="ECO:0007669"/>
    <property type="project" value="InterPro"/>
</dbReference>
<dbReference type="AlphaFoldDB" id="A0A812U521"/>
<proteinExistence type="inferred from homology"/>
<dbReference type="GO" id="GO:0016042">
    <property type="term" value="P:lipid catabolic process"/>
    <property type="evidence" value="ECO:0007669"/>
    <property type="project" value="UniProtKB-ARBA"/>
</dbReference>
<dbReference type="InterPro" id="IPR017853">
    <property type="entry name" value="GH"/>
</dbReference>
<gene>
    <name evidence="7" type="ORF">SNAT2548_LOCUS31053</name>
</gene>
<evidence type="ECO:0000256" key="2">
    <source>
        <dbReference type="ARBA" id="ARBA00022801"/>
    </source>
</evidence>
<keyword evidence="8" id="KW-1185">Reference proteome</keyword>
<dbReference type="SUPFAM" id="SSF51445">
    <property type="entry name" value="(Trans)glycosidases"/>
    <property type="match status" value="1"/>
</dbReference>
<evidence type="ECO:0000256" key="1">
    <source>
        <dbReference type="ARBA" id="ARBA00005641"/>
    </source>
</evidence>
<comment type="similarity">
    <text evidence="1 4">Belongs to the glycosyl hydrolase 5 (cellulase A) family.</text>
</comment>
<evidence type="ECO:0000256" key="4">
    <source>
        <dbReference type="RuleBase" id="RU361153"/>
    </source>
</evidence>
<dbReference type="InterPro" id="IPR052066">
    <property type="entry name" value="Glycosphingolipid_Hydrolases"/>
</dbReference>
<protein>
    <recommendedName>
        <fullName evidence="9">Endoglycoceramidase</fullName>
    </recommendedName>
</protein>
<dbReference type="OrthoDB" id="1887033at2759"/>
<dbReference type="InterPro" id="IPR041036">
    <property type="entry name" value="GH5_C"/>
</dbReference>
<evidence type="ECO:0000259" key="6">
    <source>
        <dbReference type="Pfam" id="PF18564"/>
    </source>
</evidence>
<keyword evidence="3 4" id="KW-0326">Glycosidase</keyword>
<dbReference type="InterPro" id="IPR013780">
    <property type="entry name" value="Glyco_hydro_b"/>
</dbReference>
<dbReference type="InterPro" id="IPR018087">
    <property type="entry name" value="Glyco_hydro_5_CS"/>
</dbReference>
<dbReference type="GO" id="GO:0000272">
    <property type="term" value="P:polysaccharide catabolic process"/>
    <property type="evidence" value="ECO:0007669"/>
    <property type="project" value="InterPro"/>
</dbReference>
<dbReference type="Gene3D" id="3.20.20.80">
    <property type="entry name" value="Glycosidases"/>
    <property type="match status" value="1"/>
</dbReference>
<organism evidence="7 8">
    <name type="scientific">Symbiodinium natans</name>
    <dbReference type="NCBI Taxonomy" id="878477"/>
    <lineage>
        <taxon>Eukaryota</taxon>
        <taxon>Sar</taxon>
        <taxon>Alveolata</taxon>
        <taxon>Dinophyceae</taxon>
        <taxon>Suessiales</taxon>
        <taxon>Symbiodiniaceae</taxon>
        <taxon>Symbiodinium</taxon>
    </lineage>
</organism>
<sequence length="594" mass="65624">MANLKSWGLNVVRLGMMWPGVEPTPGNYNQTYLEVMRKLVDDLHSHGIWTIVDFHQDAFAERFCGEGVPDWLLGMLEPIRRTCKGAFPEAAKIFGQCKSFEEYNYSTDPKTGFPKTEECLSVGFDMYSRTPEVTSSWGHFFALDAVQQKFRDFWSVVAKAFVGSPGVLGYDLVNEPLNGDYFLDPKLLEPGEADRRLLEPMYVSLGKVIREADPEALLIYEPAPFPDTIPAYVPLAGGVRPVGFETGPAPGEGDRQVLSYHIYSCGFATNKCDRKGDPPSAVCETCDHMADAAVTTRETDARRLGGAAFLTEFGACSGTPNCLAEIHRVADMADRSLHSWAYWQFKYNHDITTVAGPEEGFYDLHGGLQIPKVAALSRTFAPFVAGKTTSQRYDSASGAFRVTYVPEEQTRGLKTEIYYNEKLNYPRGVDVRVVGGVSEVLSQSRIEVTSQVQPGAVVDVALAPPSRLGGGEFSSKGGGLVQWKAEPANVTSFELSTASDITWWKGLKVISDRGDTVCDLQMQDATHGPLRCVLPASEQHALLFSYKIELWKAKELGIHRRVDVLDRDFFGPLLGRTVSFHWSTDSVVHAEVVI</sequence>
<name>A0A812U521_9DINO</name>